<dbReference type="AlphaFoldDB" id="A0A438F7P4"/>
<evidence type="ECO:0000313" key="10">
    <source>
        <dbReference type="EMBL" id="RVW65358.1"/>
    </source>
</evidence>
<evidence type="ECO:0000256" key="4">
    <source>
        <dbReference type="ARBA" id="ARBA00022989"/>
    </source>
</evidence>
<sequence>MPIGMKTEPLERASLDKMASPSHHAKRDNSEQESCPFTWARSPENLLQQETYLALAVTFVVLRSLYFILPALLVCVQCAWRRHLQYTSLGGLWSLWEYPLTYLNRAIQLFNSLKEPCKRSNLQEGAMNARAWASKSLASVSIGDGSTSRVVASK</sequence>
<evidence type="ECO:0000256" key="3">
    <source>
        <dbReference type="ARBA" id="ARBA00022729"/>
    </source>
</evidence>
<comment type="subcellular location">
    <subcellularLocation>
        <location evidence="1">Membrane</location>
        <topology evidence="1">Single-pass membrane protein</topology>
    </subcellularLocation>
</comment>
<feature type="transmembrane region" description="Helical" evidence="8">
    <location>
        <begin position="52"/>
        <end position="76"/>
    </location>
</feature>
<keyword evidence="6" id="KW-0325">Glycoprotein</keyword>
<proteinExistence type="predicted"/>
<dbReference type="EMBL" id="QGNW01001099">
    <property type="protein sequence ID" value="RVW56037.1"/>
    <property type="molecule type" value="Genomic_DNA"/>
</dbReference>
<evidence type="ECO:0000313" key="11">
    <source>
        <dbReference type="Proteomes" id="UP000288805"/>
    </source>
</evidence>
<evidence type="ECO:0000313" key="9">
    <source>
        <dbReference type="EMBL" id="RVW56037.1"/>
    </source>
</evidence>
<feature type="region of interest" description="Disordered" evidence="7">
    <location>
        <begin position="15"/>
        <end position="35"/>
    </location>
</feature>
<dbReference type="Proteomes" id="UP000288805">
    <property type="component" value="Unassembled WGS sequence"/>
</dbReference>
<dbReference type="InterPro" id="IPR044606">
    <property type="entry name" value="APRL4/6"/>
</dbReference>
<name>A0A438F7P4_VITVI</name>
<dbReference type="EMBL" id="QGNW01000688">
    <property type="protein sequence ID" value="RVW65358.1"/>
    <property type="molecule type" value="Genomic_DNA"/>
</dbReference>
<keyword evidence="2 8" id="KW-0812">Transmembrane</keyword>
<keyword evidence="5 8" id="KW-0472">Membrane</keyword>
<keyword evidence="3" id="KW-0732">Signal</keyword>
<evidence type="ECO:0000256" key="7">
    <source>
        <dbReference type="SAM" id="MobiDB-lite"/>
    </source>
</evidence>
<organism evidence="9 11">
    <name type="scientific">Vitis vinifera</name>
    <name type="common">Grape</name>
    <dbReference type="NCBI Taxonomy" id="29760"/>
    <lineage>
        <taxon>Eukaryota</taxon>
        <taxon>Viridiplantae</taxon>
        <taxon>Streptophyta</taxon>
        <taxon>Embryophyta</taxon>
        <taxon>Tracheophyta</taxon>
        <taxon>Spermatophyta</taxon>
        <taxon>Magnoliopsida</taxon>
        <taxon>eudicotyledons</taxon>
        <taxon>Gunneridae</taxon>
        <taxon>Pentapetalae</taxon>
        <taxon>rosids</taxon>
        <taxon>Vitales</taxon>
        <taxon>Vitaceae</taxon>
        <taxon>Viteae</taxon>
        <taxon>Vitis</taxon>
    </lineage>
</organism>
<evidence type="ECO:0000256" key="1">
    <source>
        <dbReference type="ARBA" id="ARBA00004167"/>
    </source>
</evidence>
<comment type="caution">
    <text evidence="9">The sequence shown here is derived from an EMBL/GenBank/DDBJ whole genome shotgun (WGS) entry which is preliminary data.</text>
</comment>
<accession>A0A438F7P4</accession>
<reference evidence="9 11" key="1">
    <citation type="journal article" date="2018" name="PLoS Genet.">
        <title>Population sequencing reveals clonal diversity and ancestral inbreeding in the grapevine cultivar Chardonnay.</title>
        <authorList>
            <person name="Roach M.J."/>
            <person name="Johnson D.L."/>
            <person name="Bohlmann J."/>
            <person name="van Vuuren H.J."/>
            <person name="Jones S.J."/>
            <person name="Pretorius I.S."/>
            <person name="Schmidt S.A."/>
            <person name="Borneman A.R."/>
        </authorList>
    </citation>
    <scope>NUCLEOTIDE SEQUENCE [LARGE SCALE GENOMIC DNA]</scope>
    <source>
        <strain evidence="11">cv. Chardonnay</strain>
        <strain evidence="9">I10V1</strain>
        <tissue evidence="9">Leaf</tissue>
    </source>
</reference>
<dbReference type="PANTHER" id="PTHR46854:SF1">
    <property type="entry name" value="5'-ADENYLYLSULFATE REDUCTASE-LIKE 4-RELATED"/>
    <property type="match status" value="1"/>
</dbReference>
<evidence type="ECO:0000256" key="5">
    <source>
        <dbReference type="ARBA" id="ARBA00023136"/>
    </source>
</evidence>
<dbReference type="GO" id="GO:0016020">
    <property type="term" value="C:membrane"/>
    <property type="evidence" value="ECO:0007669"/>
    <property type="project" value="UniProtKB-SubCell"/>
</dbReference>
<evidence type="ECO:0000256" key="6">
    <source>
        <dbReference type="ARBA" id="ARBA00023180"/>
    </source>
</evidence>
<protein>
    <submittedName>
        <fullName evidence="9">5'-adenylylsulfate reductase-like 4</fullName>
    </submittedName>
</protein>
<evidence type="ECO:0000256" key="8">
    <source>
        <dbReference type="SAM" id="Phobius"/>
    </source>
</evidence>
<evidence type="ECO:0000256" key="2">
    <source>
        <dbReference type="ARBA" id="ARBA00022692"/>
    </source>
</evidence>
<gene>
    <name evidence="9" type="primary">APRL4_0</name>
    <name evidence="10" type="synonym">APRL4_2</name>
    <name evidence="10" type="ORF">CK203_022129</name>
    <name evidence="9" type="ORF">CK203_093362</name>
</gene>
<keyword evidence="4 8" id="KW-1133">Transmembrane helix</keyword>
<dbReference type="PANTHER" id="PTHR46854">
    <property type="entry name" value="5'-ADENYLYLSULFATE REDUCTASE-LIKE 4-RELATED"/>
    <property type="match status" value="1"/>
</dbReference>